<gene>
    <name evidence="2" type="ORF">GOODEAATRI_001973</name>
</gene>
<organism evidence="2 3">
    <name type="scientific">Goodea atripinnis</name>
    <dbReference type="NCBI Taxonomy" id="208336"/>
    <lineage>
        <taxon>Eukaryota</taxon>
        <taxon>Metazoa</taxon>
        <taxon>Chordata</taxon>
        <taxon>Craniata</taxon>
        <taxon>Vertebrata</taxon>
        <taxon>Euteleostomi</taxon>
        <taxon>Actinopterygii</taxon>
        <taxon>Neopterygii</taxon>
        <taxon>Teleostei</taxon>
        <taxon>Neoteleostei</taxon>
        <taxon>Acanthomorphata</taxon>
        <taxon>Ovalentaria</taxon>
        <taxon>Atherinomorphae</taxon>
        <taxon>Cyprinodontiformes</taxon>
        <taxon>Goodeidae</taxon>
        <taxon>Goodea</taxon>
    </lineage>
</organism>
<reference evidence="2 3" key="1">
    <citation type="submission" date="2021-06" db="EMBL/GenBank/DDBJ databases">
        <authorList>
            <person name="Palmer J.M."/>
        </authorList>
    </citation>
    <scope>NUCLEOTIDE SEQUENCE [LARGE SCALE GENOMIC DNA]</scope>
    <source>
        <strain evidence="2 3">GA_2019</strain>
        <tissue evidence="2">Muscle</tissue>
    </source>
</reference>
<evidence type="ECO:0000256" key="1">
    <source>
        <dbReference type="SAM" id="MobiDB-lite"/>
    </source>
</evidence>
<name>A0ABV0P0P3_9TELE</name>
<comment type="caution">
    <text evidence="2">The sequence shown here is derived from an EMBL/GenBank/DDBJ whole genome shotgun (WGS) entry which is preliminary data.</text>
</comment>
<proteinExistence type="predicted"/>
<evidence type="ECO:0000313" key="2">
    <source>
        <dbReference type="EMBL" id="MEQ2177276.1"/>
    </source>
</evidence>
<dbReference type="Proteomes" id="UP001476798">
    <property type="component" value="Unassembled WGS sequence"/>
</dbReference>
<accession>A0ABV0P0P3</accession>
<keyword evidence="3" id="KW-1185">Reference proteome</keyword>
<protein>
    <submittedName>
        <fullName evidence="2">Uncharacterized protein</fullName>
    </submittedName>
</protein>
<feature type="compositionally biased region" description="Polar residues" evidence="1">
    <location>
        <begin position="87"/>
        <end position="97"/>
    </location>
</feature>
<dbReference type="EMBL" id="JAHRIO010060036">
    <property type="protein sequence ID" value="MEQ2177276.1"/>
    <property type="molecule type" value="Genomic_DNA"/>
</dbReference>
<feature type="region of interest" description="Disordered" evidence="1">
    <location>
        <begin position="57"/>
        <end position="103"/>
    </location>
</feature>
<sequence length="103" mass="11540">MAVTASDAENQAFLCCDEKLQQTSLPLSIRSASPPNGPPALYNPWCRSRRSPDGFIPQNHRGTGAELRFSCPKHTQLQRKESRRNQIRSVSSENQRFGSALRV</sequence>
<evidence type="ECO:0000313" key="3">
    <source>
        <dbReference type="Proteomes" id="UP001476798"/>
    </source>
</evidence>